<dbReference type="PANTHER" id="PTHR43003:SF13">
    <property type="entry name" value="DNA-3-METHYLADENINE GLYCOSYLASE 2"/>
    <property type="match status" value="1"/>
</dbReference>
<dbReference type="SMART" id="SM00478">
    <property type="entry name" value="ENDO3c"/>
    <property type="match status" value="1"/>
</dbReference>
<dbReference type="GO" id="GO:0006285">
    <property type="term" value="P:base-excision repair, AP site formation"/>
    <property type="evidence" value="ECO:0007669"/>
    <property type="project" value="TreeGrafter"/>
</dbReference>
<gene>
    <name evidence="6" type="ORF">KL771_16780</name>
</gene>
<dbReference type="GO" id="GO:0032131">
    <property type="term" value="F:alkylated DNA binding"/>
    <property type="evidence" value="ECO:0007669"/>
    <property type="project" value="TreeGrafter"/>
</dbReference>
<dbReference type="GO" id="GO:0005737">
    <property type="term" value="C:cytoplasm"/>
    <property type="evidence" value="ECO:0007669"/>
    <property type="project" value="TreeGrafter"/>
</dbReference>
<evidence type="ECO:0000256" key="2">
    <source>
        <dbReference type="ARBA" id="ARBA00012000"/>
    </source>
</evidence>
<comment type="catalytic activity">
    <reaction evidence="1">
        <text>Hydrolysis of alkylated DNA, releasing 3-methyladenine, 3-methylguanine, 7-methylguanine and 7-methyladenine.</text>
        <dbReference type="EC" id="3.2.2.21"/>
    </reaction>
</comment>
<dbReference type="GO" id="GO:0006307">
    <property type="term" value="P:DNA alkylation repair"/>
    <property type="evidence" value="ECO:0007669"/>
    <property type="project" value="TreeGrafter"/>
</dbReference>
<dbReference type="InterPro" id="IPR051912">
    <property type="entry name" value="Alkylbase_DNA_Glycosylase/TA"/>
</dbReference>
<protein>
    <recommendedName>
        <fullName evidence="2">DNA-3-methyladenine glycosylase II</fullName>
        <ecNumber evidence="2">3.2.2.21</ecNumber>
    </recommendedName>
</protein>
<evidence type="ECO:0000259" key="5">
    <source>
        <dbReference type="SMART" id="SM00478"/>
    </source>
</evidence>
<dbReference type="Proteomes" id="UP000766595">
    <property type="component" value="Unassembled WGS sequence"/>
</dbReference>
<evidence type="ECO:0000256" key="1">
    <source>
        <dbReference type="ARBA" id="ARBA00000086"/>
    </source>
</evidence>
<dbReference type="SUPFAM" id="SSF48150">
    <property type="entry name" value="DNA-glycosylase"/>
    <property type="match status" value="1"/>
</dbReference>
<evidence type="ECO:0000256" key="4">
    <source>
        <dbReference type="ARBA" id="ARBA00023204"/>
    </source>
</evidence>
<dbReference type="GO" id="GO:0032993">
    <property type="term" value="C:protein-DNA complex"/>
    <property type="evidence" value="ECO:0007669"/>
    <property type="project" value="TreeGrafter"/>
</dbReference>
<dbReference type="AlphaFoldDB" id="A0A947GJ80"/>
<feature type="domain" description="HhH-GPD" evidence="5">
    <location>
        <begin position="51"/>
        <end position="203"/>
    </location>
</feature>
<dbReference type="InterPro" id="IPR011257">
    <property type="entry name" value="DNA_glycosylase"/>
</dbReference>
<dbReference type="Gene3D" id="1.10.1670.40">
    <property type="match status" value="1"/>
</dbReference>
<dbReference type="Pfam" id="PF00730">
    <property type="entry name" value="HhH-GPD"/>
    <property type="match status" value="1"/>
</dbReference>
<organism evidence="6 7">
    <name type="scientific">Prosthecodimorpha staleyi</name>
    <dbReference type="NCBI Taxonomy" id="2840188"/>
    <lineage>
        <taxon>Bacteria</taxon>
        <taxon>Pseudomonadati</taxon>
        <taxon>Pseudomonadota</taxon>
        <taxon>Alphaproteobacteria</taxon>
        <taxon>Hyphomicrobiales</taxon>
        <taxon>Ancalomicrobiaceae</taxon>
        <taxon>Prosthecodimorpha</taxon>
    </lineage>
</organism>
<name>A0A947GJ80_9HYPH</name>
<comment type="caution">
    <text evidence="6">The sequence shown here is derived from an EMBL/GenBank/DDBJ whole genome shotgun (WGS) entry which is preliminary data.</text>
</comment>
<accession>A0A947GJ80</accession>
<dbReference type="InterPro" id="IPR003265">
    <property type="entry name" value="HhH-GPD_domain"/>
</dbReference>
<keyword evidence="3" id="KW-0227">DNA damage</keyword>
<dbReference type="GO" id="GO:0043916">
    <property type="term" value="F:DNA-7-methylguanine glycosylase activity"/>
    <property type="evidence" value="ECO:0007669"/>
    <property type="project" value="TreeGrafter"/>
</dbReference>
<dbReference type="EC" id="3.2.2.21" evidence="2"/>
<proteinExistence type="predicted"/>
<evidence type="ECO:0000313" key="7">
    <source>
        <dbReference type="Proteomes" id="UP000766595"/>
    </source>
</evidence>
<evidence type="ECO:0000313" key="6">
    <source>
        <dbReference type="EMBL" id="MBT9291124.1"/>
    </source>
</evidence>
<sequence length="214" mass="22831">MRRIESEDDIAAGLAALADLDPRLAAVIARAGPVPLRRRPPGFEGLARIIVAQQISVSAATAIWTRFAALVDPLDPARLLAATAEDLRGAGLSAPKVRTLRAISEAIVGGAVDLEQVAVYSPEEAHRVMTAISGVGPWTADIFLLFCAGHPDIWPGGDLALQHAVRIAFAMETRPAEKPCRAIAEAWAPWRGVAARLFWAYYAAVKEGRDTLPA</sequence>
<evidence type="ECO:0000256" key="3">
    <source>
        <dbReference type="ARBA" id="ARBA00022763"/>
    </source>
</evidence>
<dbReference type="Gene3D" id="1.10.340.30">
    <property type="entry name" value="Hypothetical protein, domain 2"/>
    <property type="match status" value="1"/>
</dbReference>
<reference evidence="6 7" key="1">
    <citation type="submission" date="2021-06" db="EMBL/GenBank/DDBJ databases">
        <authorList>
            <person name="Grouzdev D.S."/>
            <person name="Koziaeva V."/>
        </authorList>
    </citation>
    <scope>NUCLEOTIDE SEQUENCE [LARGE SCALE GENOMIC DNA]</scope>
    <source>
        <strain evidence="6 7">22</strain>
    </source>
</reference>
<keyword evidence="4" id="KW-0234">DNA repair</keyword>
<keyword evidence="7" id="KW-1185">Reference proteome</keyword>
<dbReference type="RefSeq" id="WP_261969696.1">
    <property type="nucleotide sequence ID" value="NZ_JAHHZF010000008.1"/>
</dbReference>
<dbReference type="GO" id="GO:0008725">
    <property type="term" value="F:DNA-3-methyladenine glycosylase activity"/>
    <property type="evidence" value="ECO:0007669"/>
    <property type="project" value="TreeGrafter"/>
</dbReference>
<dbReference type="EMBL" id="JAHHZF010000008">
    <property type="protein sequence ID" value="MBT9291124.1"/>
    <property type="molecule type" value="Genomic_DNA"/>
</dbReference>
<dbReference type="CDD" id="cd00056">
    <property type="entry name" value="ENDO3c"/>
    <property type="match status" value="1"/>
</dbReference>
<dbReference type="PANTHER" id="PTHR43003">
    <property type="entry name" value="DNA-3-METHYLADENINE GLYCOSYLASE"/>
    <property type="match status" value="1"/>
</dbReference>